<dbReference type="RefSeq" id="WP_127342172.1">
    <property type="nucleotide sequence ID" value="NZ_RJJX01000001.1"/>
</dbReference>
<dbReference type="InterPro" id="IPR053722">
    <property type="entry name" value="Curli_assembly_CsgC/AgfC"/>
</dbReference>
<proteinExistence type="predicted"/>
<gene>
    <name evidence="1" type="ORF">DLK05_01360</name>
</gene>
<keyword evidence="2" id="KW-1185">Reference proteome</keyword>
<evidence type="ECO:0000313" key="1">
    <source>
        <dbReference type="EMBL" id="RUT80032.1"/>
    </source>
</evidence>
<protein>
    <recommendedName>
        <fullName evidence="3">Curli assembly protein CsgC</fullName>
    </recommendedName>
</protein>
<dbReference type="Gene3D" id="2.60.40.2420">
    <property type="match status" value="1"/>
</dbReference>
<accession>A0A434AZH7</accession>
<dbReference type="EMBL" id="RJJX01000001">
    <property type="protein sequence ID" value="RUT80032.1"/>
    <property type="molecule type" value="Genomic_DNA"/>
</dbReference>
<dbReference type="OrthoDB" id="1120412at2"/>
<name>A0A434AZH7_9BACT</name>
<reference evidence="1 2" key="1">
    <citation type="submission" date="2018-11" db="EMBL/GenBank/DDBJ databases">
        <title>Parancylomarina longa gen. nov., sp. nov., isolated from sediments of southern Okinawa.</title>
        <authorList>
            <person name="Fu T."/>
        </authorList>
    </citation>
    <scope>NUCLEOTIDE SEQUENCE [LARGE SCALE GENOMIC DNA]</scope>
    <source>
        <strain evidence="1 2">T3-2 S1-C</strain>
    </source>
</reference>
<dbReference type="AlphaFoldDB" id="A0A434AZH7"/>
<sequence>MIIKHLIILYSFLLIGVSQTNLLDGKQIKAWIEMEGEVSNLTLTAKLQNLGSKLINLDYILKTEKNGRSGHSSTIQKGKVISEKLTILSLSESRVNLLRNDNLIVSLKVYHNNLLIAQDSVVLHGDNH</sequence>
<organism evidence="1 2">
    <name type="scientific">Ancylomarina longa</name>
    <dbReference type="NCBI Taxonomy" id="2487017"/>
    <lineage>
        <taxon>Bacteria</taxon>
        <taxon>Pseudomonadati</taxon>
        <taxon>Bacteroidota</taxon>
        <taxon>Bacteroidia</taxon>
        <taxon>Marinilabiliales</taxon>
        <taxon>Marinifilaceae</taxon>
        <taxon>Ancylomarina</taxon>
    </lineage>
</organism>
<evidence type="ECO:0000313" key="2">
    <source>
        <dbReference type="Proteomes" id="UP000282985"/>
    </source>
</evidence>
<evidence type="ECO:0008006" key="3">
    <source>
        <dbReference type="Google" id="ProtNLM"/>
    </source>
</evidence>
<comment type="caution">
    <text evidence="1">The sequence shown here is derived from an EMBL/GenBank/DDBJ whole genome shotgun (WGS) entry which is preliminary data.</text>
</comment>
<dbReference type="Proteomes" id="UP000282985">
    <property type="component" value="Unassembled WGS sequence"/>
</dbReference>